<dbReference type="SMART" id="SM00347">
    <property type="entry name" value="HTH_MARR"/>
    <property type="match status" value="1"/>
</dbReference>
<evidence type="ECO:0000313" key="3">
    <source>
        <dbReference type="EMBL" id="MFC6008994.1"/>
    </source>
</evidence>
<evidence type="ECO:0000256" key="1">
    <source>
        <dbReference type="SAM" id="MobiDB-lite"/>
    </source>
</evidence>
<dbReference type="Pfam" id="PF12802">
    <property type="entry name" value="MarR_2"/>
    <property type="match status" value="1"/>
</dbReference>
<protein>
    <submittedName>
        <fullName evidence="3">MarR family winged helix-turn-helix transcriptional regulator</fullName>
    </submittedName>
</protein>
<feature type="region of interest" description="Disordered" evidence="1">
    <location>
        <begin position="1"/>
        <end position="31"/>
    </location>
</feature>
<dbReference type="InterPro" id="IPR039422">
    <property type="entry name" value="MarR/SlyA-like"/>
</dbReference>
<reference evidence="4" key="1">
    <citation type="journal article" date="2019" name="Int. J. Syst. Evol. Microbiol.">
        <title>The Global Catalogue of Microorganisms (GCM) 10K type strain sequencing project: providing services to taxonomists for standard genome sequencing and annotation.</title>
        <authorList>
            <consortium name="The Broad Institute Genomics Platform"/>
            <consortium name="The Broad Institute Genome Sequencing Center for Infectious Disease"/>
            <person name="Wu L."/>
            <person name="Ma J."/>
        </authorList>
    </citation>
    <scope>NUCLEOTIDE SEQUENCE [LARGE SCALE GENOMIC DNA]</scope>
    <source>
        <strain evidence="4">KACC 14249</strain>
    </source>
</reference>
<accession>A0ABW1JJV1</accession>
<comment type="caution">
    <text evidence="3">The sequence shown here is derived from an EMBL/GenBank/DDBJ whole genome shotgun (WGS) entry which is preliminary data.</text>
</comment>
<dbReference type="PANTHER" id="PTHR33164:SF99">
    <property type="entry name" value="MARR FAMILY REGULATORY PROTEIN"/>
    <property type="match status" value="1"/>
</dbReference>
<dbReference type="PROSITE" id="PS50995">
    <property type="entry name" value="HTH_MARR_2"/>
    <property type="match status" value="1"/>
</dbReference>
<feature type="compositionally biased region" description="Gly residues" evidence="1">
    <location>
        <begin position="11"/>
        <end position="20"/>
    </location>
</feature>
<feature type="domain" description="HTH marR-type" evidence="2">
    <location>
        <begin position="34"/>
        <end position="170"/>
    </location>
</feature>
<dbReference type="Gene3D" id="1.10.10.10">
    <property type="entry name" value="Winged helix-like DNA-binding domain superfamily/Winged helix DNA-binding domain"/>
    <property type="match status" value="1"/>
</dbReference>
<organism evidence="3 4">
    <name type="scientific">Angustibacter luteus</name>
    <dbReference type="NCBI Taxonomy" id="658456"/>
    <lineage>
        <taxon>Bacteria</taxon>
        <taxon>Bacillati</taxon>
        <taxon>Actinomycetota</taxon>
        <taxon>Actinomycetes</taxon>
        <taxon>Kineosporiales</taxon>
        <taxon>Kineosporiaceae</taxon>
    </lineage>
</organism>
<sequence length="180" mass="19327">MDPGTAHEQSAGGGADGGDAGRPSSRTHQPRTAELAAWRSFLRAHASVVRRLEADLLRVHGLSLGVYDVLVQLVEAPDRRLRMTDLADAVLLSRSGLTRLVDRMVRDGYVRREPDPGDARGVWAVLTPAGFERLKTASATHLDGVGRYVVDRLEPDELASWGTACSKIAGDDLPAPPALS</sequence>
<dbReference type="InterPro" id="IPR036390">
    <property type="entry name" value="WH_DNA-bd_sf"/>
</dbReference>
<evidence type="ECO:0000313" key="4">
    <source>
        <dbReference type="Proteomes" id="UP001596189"/>
    </source>
</evidence>
<name>A0ABW1JJV1_9ACTN</name>
<gene>
    <name evidence="3" type="ORF">ACFQDO_17810</name>
</gene>
<dbReference type="Proteomes" id="UP001596189">
    <property type="component" value="Unassembled WGS sequence"/>
</dbReference>
<dbReference type="RefSeq" id="WP_345717524.1">
    <property type="nucleotide sequence ID" value="NZ_BAABFP010000007.1"/>
</dbReference>
<dbReference type="InterPro" id="IPR036388">
    <property type="entry name" value="WH-like_DNA-bd_sf"/>
</dbReference>
<dbReference type="PANTHER" id="PTHR33164">
    <property type="entry name" value="TRANSCRIPTIONAL REGULATOR, MARR FAMILY"/>
    <property type="match status" value="1"/>
</dbReference>
<proteinExistence type="predicted"/>
<dbReference type="SUPFAM" id="SSF46785">
    <property type="entry name" value="Winged helix' DNA-binding domain"/>
    <property type="match status" value="1"/>
</dbReference>
<keyword evidence="4" id="KW-1185">Reference proteome</keyword>
<evidence type="ECO:0000259" key="2">
    <source>
        <dbReference type="PROSITE" id="PS50995"/>
    </source>
</evidence>
<dbReference type="InterPro" id="IPR000835">
    <property type="entry name" value="HTH_MarR-typ"/>
</dbReference>
<dbReference type="EMBL" id="JBHSRD010000008">
    <property type="protein sequence ID" value="MFC6008994.1"/>
    <property type="molecule type" value="Genomic_DNA"/>
</dbReference>